<gene>
    <name evidence="1" type="ORF">LCGC14_2406320</name>
</gene>
<dbReference type="AlphaFoldDB" id="A0A0F9BTU9"/>
<organism evidence="1">
    <name type="scientific">marine sediment metagenome</name>
    <dbReference type="NCBI Taxonomy" id="412755"/>
    <lineage>
        <taxon>unclassified sequences</taxon>
        <taxon>metagenomes</taxon>
        <taxon>ecological metagenomes</taxon>
    </lineage>
</organism>
<sequence>FAAYLKRHATGEQAEILLGKRLVRAAMDPNALDPEIINCTLNLHPTFAAWTEAFNKPLSQRDFHALVRGFRSSVQDADGILQALRVMSVGKKGEVQSEIDETGATRLNLVSERVTMAATVQPEFVLLTPVYRGVTGEAGEELDYPIEILVNIDVEHFQFAIQAPALELVKEQARKDVAGMLSRELGESFLVGLGDLEIVTRNVYETEGGSE</sequence>
<comment type="caution">
    <text evidence="1">The sequence shown here is derived from an EMBL/GenBank/DDBJ whole genome shotgun (WGS) entry which is preliminary data.</text>
</comment>
<feature type="non-terminal residue" evidence="1">
    <location>
        <position position="1"/>
    </location>
</feature>
<protein>
    <submittedName>
        <fullName evidence="1">Uncharacterized protein</fullName>
    </submittedName>
</protein>
<evidence type="ECO:0000313" key="1">
    <source>
        <dbReference type="EMBL" id="KKL25340.1"/>
    </source>
</evidence>
<accession>A0A0F9BTU9</accession>
<proteinExistence type="predicted"/>
<reference evidence="1" key="1">
    <citation type="journal article" date="2015" name="Nature">
        <title>Complex archaea that bridge the gap between prokaryotes and eukaryotes.</title>
        <authorList>
            <person name="Spang A."/>
            <person name="Saw J.H."/>
            <person name="Jorgensen S.L."/>
            <person name="Zaremba-Niedzwiedzka K."/>
            <person name="Martijn J."/>
            <person name="Lind A.E."/>
            <person name="van Eijk R."/>
            <person name="Schleper C."/>
            <person name="Guy L."/>
            <person name="Ettema T.J."/>
        </authorList>
    </citation>
    <scope>NUCLEOTIDE SEQUENCE</scope>
</reference>
<name>A0A0F9BTU9_9ZZZZ</name>
<dbReference type="EMBL" id="LAZR01036251">
    <property type="protein sequence ID" value="KKL25340.1"/>
    <property type="molecule type" value="Genomic_DNA"/>
</dbReference>